<keyword evidence="1 4" id="KW-0963">Cytoplasm</keyword>
<dbReference type="EMBL" id="BMMZ01000010">
    <property type="protein sequence ID" value="GGL75320.1"/>
    <property type="molecule type" value="Genomic_DNA"/>
</dbReference>
<dbReference type="Pfam" id="PF03588">
    <property type="entry name" value="Leu_Phe_trans"/>
    <property type="match status" value="1"/>
</dbReference>
<proteinExistence type="inferred from homology"/>
<comment type="catalytic activity">
    <reaction evidence="4">
        <text>N-terminal L-arginyl-[protein] + L-leucyl-tRNA(Leu) = N-terminal L-leucyl-L-arginyl-[protein] + tRNA(Leu) + H(+)</text>
        <dbReference type="Rhea" id="RHEA:50416"/>
        <dbReference type="Rhea" id="RHEA-COMP:9613"/>
        <dbReference type="Rhea" id="RHEA-COMP:9622"/>
        <dbReference type="Rhea" id="RHEA-COMP:12672"/>
        <dbReference type="Rhea" id="RHEA-COMP:12673"/>
        <dbReference type="ChEBI" id="CHEBI:15378"/>
        <dbReference type="ChEBI" id="CHEBI:64719"/>
        <dbReference type="ChEBI" id="CHEBI:78442"/>
        <dbReference type="ChEBI" id="CHEBI:78494"/>
        <dbReference type="ChEBI" id="CHEBI:133044"/>
        <dbReference type="EC" id="2.3.2.6"/>
    </reaction>
</comment>
<comment type="function">
    <text evidence="4">Functions in the N-end rule pathway of protein degradation where it conjugates Leu, Phe and, less efficiently, Met from aminoacyl-tRNAs to the N-termini of proteins containing an N-terminal arginine or lysine.</text>
</comment>
<dbReference type="Gene3D" id="3.30.70.3550">
    <property type="entry name" value="Leucyl/phenylalanyl-tRNA-protein transferase, N-terminal domain"/>
    <property type="match status" value="1"/>
</dbReference>
<dbReference type="Gene3D" id="3.40.630.70">
    <property type="entry name" value="Leucyl/phenylalanyl-tRNA-protein transferase, C-terminal domain"/>
    <property type="match status" value="1"/>
</dbReference>
<evidence type="ECO:0000256" key="4">
    <source>
        <dbReference type="HAMAP-Rule" id="MF_00688"/>
    </source>
</evidence>
<dbReference type="AlphaFoldDB" id="A0A917W7P8"/>
<evidence type="ECO:0000256" key="2">
    <source>
        <dbReference type="ARBA" id="ARBA00022679"/>
    </source>
</evidence>
<reference evidence="5" key="1">
    <citation type="journal article" date="2014" name="Int. J. Syst. Evol. Microbiol.">
        <title>Complete genome sequence of Corynebacterium casei LMG S-19264T (=DSM 44701T), isolated from a smear-ripened cheese.</title>
        <authorList>
            <consortium name="US DOE Joint Genome Institute (JGI-PGF)"/>
            <person name="Walter F."/>
            <person name="Albersmeier A."/>
            <person name="Kalinowski J."/>
            <person name="Ruckert C."/>
        </authorList>
    </citation>
    <scope>NUCLEOTIDE SEQUENCE</scope>
    <source>
        <strain evidence="5">CGMCC 4.7306</strain>
    </source>
</reference>
<name>A0A917W7P8_9ACTN</name>
<keyword evidence="2 4" id="KW-0808">Transferase</keyword>
<comment type="caution">
    <text evidence="5">The sequence shown here is derived from an EMBL/GenBank/DDBJ whole genome shotgun (WGS) entry which is preliminary data.</text>
</comment>
<dbReference type="EC" id="2.3.2.6" evidence="4"/>
<evidence type="ECO:0000313" key="6">
    <source>
        <dbReference type="Proteomes" id="UP000613840"/>
    </source>
</evidence>
<dbReference type="GO" id="GO:0005737">
    <property type="term" value="C:cytoplasm"/>
    <property type="evidence" value="ECO:0007669"/>
    <property type="project" value="UniProtKB-SubCell"/>
</dbReference>
<evidence type="ECO:0000313" key="5">
    <source>
        <dbReference type="EMBL" id="GGL75320.1"/>
    </source>
</evidence>
<dbReference type="PANTHER" id="PTHR30098">
    <property type="entry name" value="LEUCYL/PHENYLALANYL-TRNA--PROTEIN TRANSFERASE"/>
    <property type="match status" value="1"/>
</dbReference>
<dbReference type="GO" id="GO:0030163">
    <property type="term" value="P:protein catabolic process"/>
    <property type="evidence" value="ECO:0007669"/>
    <property type="project" value="UniProtKB-UniRule"/>
</dbReference>
<dbReference type="InterPro" id="IPR016181">
    <property type="entry name" value="Acyl_CoA_acyltransferase"/>
</dbReference>
<reference evidence="5" key="2">
    <citation type="submission" date="2020-09" db="EMBL/GenBank/DDBJ databases">
        <authorList>
            <person name="Sun Q."/>
            <person name="Zhou Y."/>
        </authorList>
    </citation>
    <scope>NUCLEOTIDE SEQUENCE</scope>
    <source>
        <strain evidence="5">CGMCC 4.7306</strain>
    </source>
</reference>
<protein>
    <recommendedName>
        <fullName evidence="4">Leucyl/phenylalanyl-tRNA--protein transferase</fullName>
        <ecNumber evidence="4">2.3.2.6</ecNumber>
    </recommendedName>
    <alternativeName>
        <fullName evidence="4">L/F-transferase</fullName>
    </alternativeName>
    <alternativeName>
        <fullName evidence="4">Leucyltransferase</fullName>
    </alternativeName>
    <alternativeName>
        <fullName evidence="4">Phenyalanyltransferase</fullName>
    </alternativeName>
</protein>
<dbReference type="HAMAP" id="MF_00688">
    <property type="entry name" value="Leu_Phe_trans"/>
    <property type="match status" value="1"/>
</dbReference>
<dbReference type="PANTHER" id="PTHR30098:SF2">
    <property type="entry name" value="LEUCYL_PHENYLALANYL-TRNA--PROTEIN TRANSFERASE"/>
    <property type="match status" value="1"/>
</dbReference>
<keyword evidence="3 4" id="KW-0012">Acyltransferase</keyword>
<gene>
    <name evidence="4 5" type="primary">aat</name>
    <name evidence="5" type="ORF">GCM10011575_36880</name>
</gene>
<evidence type="ECO:0000256" key="1">
    <source>
        <dbReference type="ARBA" id="ARBA00022490"/>
    </source>
</evidence>
<sequence length="246" mass="27007">MRVRPTVDRRARLGTVVDRSGVFPGASAVFGPPSRWPDSDLIGMSEDFTPEFAIAGYRSGVFPMPQHGFRGRELTGWYSPLDRGILPLDGLRVTRSLRKMIKRYTITVDTAFDEVIRRCGDPRRPGGWIDDRILDVYTALHEAGIVHSVEARTDDGRLAGGLYGVSIGGLFAGESMFHDPVIGRDASKAALVALVGILGADGQQRLLDVQWQTPHLASLGVIEIDREEYLRRLSVALQLPPPVFGS</sequence>
<dbReference type="InterPro" id="IPR042221">
    <property type="entry name" value="Leu/Phe-tRNA_Trfase_N"/>
</dbReference>
<accession>A0A917W7P8</accession>
<comment type="catalytic activity">
    <reaction evidence="4">
        <text>N-terminal L-lysyl-[protein] + L-leucyl-tRNA(Leu) = N-terminal L-leucyl-L-lysyl-[protein] + tRNA(Leu) + H(+)</text>
        <dbReference type="Rhea" id="RHEA:12340"/>
        <dbReference type="Rhea" id="RHEA-COMP:9613"/>
        <dbReference type="Rhea" id="RHEA-COMP:9622"/>
        <dbReference type="Rhea" id="RHEA-COMP:12670"/>
        <dbReference type="Rhea" id="RHEA-COMP:12671"/>
        <dbReference type="ChEBI" id="CHEBI:15378"/>
        <dbReference type="ChEBI" id="CHEBI:65249"/>
        <dbReference type="ChEBI" id="CHEBI:78442"/>
        <dbReference type="ChEBI" id="CHEBI:78494"/>
        <dbReference type="ChEBI" id="CHEBI:133043"/>
        <dbReference type="EC" id="2.3.2.6"/>
    </reaction>
</comment>
<dbReference type="NCBIfam" id="TIGR00667">
    <property type="entry name" value="aat"/>
    <property type="match status" value="1"/>
</dbReference>
<comment type="similarity">
    <text evidence="4">Belongs to the L/F-transferase family.</text>
</comment>
<organism evidence="5 6">
    <name type="scientific">Microlunatus endophyticus</name>
    <dbReference type="NCBI Taxonomy" id="1716077"/>
    <lineage>
        <taxon>Bacteria</taxon>
        <taxon>Bacillati</taxon>
        <taxon>Actinomycetota</taxon>
        <taxon>Actinomycetes</taxon>
        <taxon>Propionibacteriales</taxon>
        <taxon>Propionibacteriaceae</taxon>
        <taxon>Microlunatus</taxon>
    </lineage>
</organism>
<dbReference type="InterPro" id="IPR042203">
    <property type="entry name" value="Leu/Phe-tRNA_Trfase_C"/>
</dbReference>
<evidence type="ECO:0000256" key="3">
    <source>
        <dbReference type="ARBA" id="ARBA00023315"/>
    </source>
</evidence>
<comment type="subcellular location">
    <subcellularLocation>
        <location evidence="4">Cytoplasm</location>
    </subcellularLocation>
</comment>
<dbReference type="Proteomes" id="UP000613840">
    <property type="component" value="Unassembled WGS sequence"/>
</dbReference>
<keyword evidence="6" id="KW-1185">Reference proteome</keyword>
<dbReference type="SUPFAM" id="SSF55729">
    <property type="entry name" value="Acyl-CoA N-acyltransferases (Nat)"/>
    <property type="match status" value="1"/>
</dbReference>
<dbReference type="InterPro" id="IPR004616">
    <property type="entry name" value="Leu/Phe-tRNA_Trfase"/>
</dbReference>
<comment type="catalytic activity">
    <reaction evidence="4">
        <text>L-phenylalanyl-tRNA(Phe) + an N-terminal L-alpha-aminoacyl-[protein] = an N-terminal L-phenylalanyl-L-alpha-aminoacyl-[protein] + tRNA(Phe)</text>
        <dbReference type="Rhea" id="RHEA:43632"/>
        <dbReference type="Rhea" id="RHEA-COMP:9668"/>
        <dbReference type="Rhea" id="RHEA-COMP:9699"/>
        <dbReference type="Rhea" id="RHEA-COMP:10636"/>
        <dbReference type="Rhea" id="RHEA-COMP:10637"/>
        <dbReference type="ChEBI" id="CHEBI:78442"/>
        <dbReference type="ChEBI" id="CHEBI:78531"/>
        <dbReference type="ChEBI" id="CHEBI:78597"/>
        <dbReference type="ChEBI" id="CHEBI:83561"/>
        <dbReference type="EC" id="2.3.2.6"/>
    </reaction>
</comment>
<dbReference type="GO" id="GO:0008914">
    <property type="term" value="F:leucyl-tRNA--protein transferase activity"/>
    <property type="evidence" value="ECO:0007669"/>
    <property type="project" value="UniProtKB-UniRule"/>
</dbReference>